<gene>
    <name evidence="3" type="ORF">FJR03_04315</name>
</gene>
<evidence type="ECO:0000256" key="1">
    <source>
        <dbReference type="SAM" id="SignalP"/>
    </source>
</evidence>
<keyword evidence="4" id="KW-1185">Reference proteome</keyword>
<evidence type="ECO:0000259" key="2">
    <source>
        <dbReference type="Pfam" id="PF03625"/>
    </source>
</evidence>
<dbReference type="EMBL" id="CP041165">
    <property type="protein sequence ID" value="QOP41009.1"/>
    <property type="molecule type" value="Genomic_DNA"/>
</dbReference>
<evidence type="ECO:0000313" key="4">
    <source>
        <dbReference type="Proteomes" id="UP000593910"/>
    </source>
</evidence>
<accession>A0A7M1AUB9</accession>
<reference evidence="3 4" key="1">
    <citation type="submission" date="2019-06" db="EMBL/GenBank/DDBJ databases">
        <title>Sulfurimonas gotlandica sp. nov., a chemoautotrophic and psychrotolerant epsilonproteobacterium isolated from a pelagic redoxcline, and an emended description of the genus Sulfurimonas.</title>
        <authorList>
            <person name="Wang S."/>
            <person name="Jiang L."/>
            <person name="Shao Z."/>
        </authorList>
    </citation>
    <scope>NUCLEOTIDE SEQUENCE [LARGE SCALE GENOMIC DNA]</scope>
    <source>
        <strain evidence="3 4">B2</strain>
    </source>
</reference>
<dbReference type="Proteomes" id="UP000593910">
    <property type="component" value="Chromosome"/>
</dbReference>
<name>A0A7M1AUB9_9BACT</name>
<feature type="signal peptide" evidence="1">
    <location>
        <begin position="1"/>
        <end position="20"/>
    </location>
</feature>
<dbReference type="SUPFAM" id="SSF103247">
    <property type="entry name" value="TT1751-like"/>
    <property type="match status" value="1"/>
</dbReference>
<organism evidence="3 4">
    <name type="scientific">Sulfurimonas marina</name>
    <dbReference type="NCBI Taxonomy" id="2590551"/>
    <lineage>
        <taxon>Bacteria</taxon>
        <taxon>Pseudomonadati</taxon>
        <taxon>Campylobacterota</taxon>
        <taxon>Epsilonproteobacteria</taxon>
        <taxon>Campylobacterales</taxon>
        <taxon>Sulfurimonadaceae</taxon>
        <taxon>Sulfurimonas</taxon>
    </lineage>
</organism>
<dbReference type="AlphaFoldDB" id="A0A7M1AUB9"/>
<dbReference type="RefSeq" id="WP_193114429.1">
    <property type="nucleotide sequence ID" value="NZ_CP041165.1"/>
</dbReference>
<sequence>MKKKLSAVLLAAGLSFLMSGCSTMHMGWTAVTKQHTLDDKAMDAYDNMFTKVTEYGDPARAMMLEWKVEEGITGDEVKESIEALTEEYNMRLTGYVKMYTKEDAAPDEVKEARIYSLCNLTTAKVFLNYSRYYGGFMPCRIMYVSYGNGDAYLVSMDMTLAIHGGKTLPPEMLEAALKVKEAMEKVPERAAKGDF</sequence>
<dbReference type="InterPro" id="IPR005180">
    <property type="entry name" value="DUF302"/>
</dbReference>
<dbReference type="PROSITE" id="PS51257">
    <property type="entry name" value="PROKAR_LIPOPROTEIN"/>
    <property type="match status" value="1"/>
</dbReference>
<protein>
    <submittedName>
        <fullName evidence="3">DUF302 domain-containing protein</fullName>
    </submittedName>
</protein>
<dbReference type="KEGG" id="smax:FJR03_04315"/>
<proteinExistence type="predicted"/>
<feature type="domain" description="DUF302" evidence="2">
    <location>
        <begin position="108"/>
        <end position="157"/>
    </location>
</feature>
<evidence type="ECO:0000313" key="3">
    <source>
        <dbReference type="EMBL" id="QOP41009.1"/>
    </source>
</evidence>
<dbReference type="InterPro" id="IPR035923">
    <property type="entry name" value="TT1751-like_sf"/>
</dbReference>
<feature type="chain" id="PRO_5032392543" evidence="1">
    <location>
        <begin position="21"/>
        <end position="195"/>
    </location>
</feature>
<dbReference type="Pfam" id="PF03625">
    <property type="entry name" value="DUF302"/>
    <property type="match status" value="1"/>
</dbReference>
<keyword evidence="1" id="KW-0732">Signal</keyword>
<dbReference type="Gene3D" id="3.30.310.70">
    <property type="entry name" value="TT1751-like domain"/>
    <property type="match status" value="1"/>
</dbReference>